<protein>
    <submittedName>
        <fullName evidence="5">GFA family protein</fullName>
    </submittedName>
</protein>
<feature type="domain" description="CENP-V/GFA" evidence="4">
    <location>
        <begin position="3"/>
        <end position="114"/>
    </location>
</feature>
<evidence type="ECO:0000259" key="4">
    <source>
        <dbReference type="PROSITE" id="PS51891"/>
    </source>
</evidence>
<evidence type="ECO:0000256" key="3">
    <source>
        <dbReference type="ARBA" id="ARBA00022833"/>
    </source>
</evidence>
<dbReference type="InterPro" id="IPR011057">
    <property type="entry name" value="Mss4-like_sf"/>
</dbReference>
<comment type="similarity">
    <text evidence="1">Belongs to the Gfa family.</text>
</comment>
<organism evidence="5 6">
    <name type="scientific">Sphingomonas alba</name>
    <dbReference type="NCBI Taxonomy" id="2908208"/>
    <lineage>
        <taxon>Bacteria</taxon>
        <taxon>Pseudomonadati</taxon>
        <taxon>Pseudomonadota</taxon>
        <taxon>Alphaproteobacteria</taxon>
        <taxon>Sphingomonadales</taxon>
        <taxon>Sphingomonadaceae</taxon>
        <taxon>Sphingomonas</taxon>
    </lineage>
</organism>
<evidence type="ECO:0000256" key="2">
    <source>
        <dbReference type="ARBA" id="ARBA00022723"/>
    </source>
</evidence>
<dbReference type="InterPro" id="IPR052355">
    <property type="entry name" value="CENP-V-like"/>
</dbReference>
<comment type="caution">
    <text evidence="5">The sequence shown here is derived from an EMBL/GenBank/DDBJ whole genome shotgun (WGS) entry which is preliminary data.</text>
</comment>
<gene>
    <name evidence="5" type="ORF">LZ536_03705</name>
</gene>
<evidence type="ECO:0000313" key="5">
    <source>
        <dbReference type="EMBL" id="MCL6683010.1"/>
    </source>
</evidence>
<keyword evidence="6" id="KW-1185">Reference proteome</keyword>
<dbReference type="SUPFAM" id="SSF51316">
    <property type="entry name" value="Mss4-like"/>
    <property type="match status" value="1"/>
</dbReference>
<dbReference type="InterPro" id="IPR006913">
    <property type="entry name" value="CENP-V/GFA"/>
</dbReference>
<keyword evidence="3" id="KW-0862">Zinc</keyword>
<sequence>MKVSGGCHCGAVRWEAELPEPPVPALDCNCSVCSRTGFLHVMVPHSDFELITGRDALSSYRFGTGAAEHLFCRTCGVKSFYQPRSHPNCWSLNANCFDEPVELEIERFDGRNWENAKASLDGANPAG</sequence>
<dbReference type="EMBL" id="JAMGBD010000001">
    <property type="protein sequence ID" value="MCL6683010.1"/>
    <property type="molecule type" value="Genomic_DNA"/>
</dbReference>
<dbReference type="PANTHER" id="PTHR28620">
    <property type="entry name" value="CENTROMERE PROTEIN V"/>
    <property type="match status" value="1"/>
</dbReference>
<evidence type="ECO:0000256" key="1">
    <source>
        <dbReference type="ARBA" id="ARBA00005495"/>
    </source>
</evidence>
<keyword evidence="2" id="KW-0479">Metal-binding</keyword>
<accession>A0ABT0RKE0</accession>
<proteinExistence type="inferred from homology"/>
<reference evidence="5" key="1">
    <citation type="submission" date="2022-05" db="EMBL/GenBank/DDBJ databases">
        <authorList>
            <person name="Jo J.-H."/>
            <person name="Im W.-T."/>
        </authorList>
    </citation>
    <scope>NUCLEOTIDE SEQUENCE</scope>
    <source>
        <strain evidence="5">SE158</strain>
    </source>
</reference>
<evidence type="ECO:0000313" key="6">
    <source>
        <dbReference type="Proteomes" id="UP001165363"/>
    </source>
</evidence>
<dbReference type="Proteomes" id="UP001165363">
    <property type="component" value="Unassembled WGS sequence"/>
</dbReference>
<dbReference type="Pfam" id="PF04828">
    <property type="entry name" value="GFA"/>
    <property type="match status" value="1"/>
</dbReference>
<dbReference type="PROSITE" id="PS51891">
    <property type="entry name" value="CENP_V_GFA"/>
    <property type="match status" value="1"/>
</dbReference>
<name>A0ABT0RKE0_9SPHN</name>
<dbReference type="Gene3D" id="2.170.150.70">
    <property type="match status" value="1"/>
</dbReference>
<dbReference type="PANTHER" id="PTHR28620:SF1">
    <property type="entry name" value="CENP-V_GFA DOMAIN-CONTAINING PROTEIN"/>
    <property type="match status" value="1"/>
</dbReference>
<dbReference type="RefSeq" id="WP_249848552.1">
    <property type="nucleotide sequence ID" value="NZ_JAMGBD010000001.1"/>
</dbReference>